<evidence type="ECO:0000313" key="1">
    <source>
        <dbReference type="EMBL" id="EAT82402.1"/>
    </source>
</evidence>
<organism evidence="1 2">
    <name type="scientific">Phaeosphaeria nodorum (strain SN15 / ATCC MYA-4574 / FGSC 10173)</name>
    <name type="common">Glume blotch fungus</name>
    <name type="synonym">Parastagonospora nodorum</name>
    <dbReference type="NCBI Taxonomy" id="321614"/>
    <lineage>
        <taxon>Eukaryota</taxon>
        <taxon>Fungi</taxon>
        <taxon>Dikarya</taxon>
        <taxon>Ascomycota</taxon>
        <taxon>Pezizomycotina</taxon>
        <taxon>Dothideomycetes</taxon>
        <taxon>Pleosporomycetidae</taxon>
        <taxon>Pleosporales</taxon>
        <taxon>Pleosporineae</taxon>
        <taxon>Phaeosphaeriaceae</taxon>
        <taxon>Parastagonospora</taxon>
    </lineage>
</organism>
<dbReference type="KEGG" id="pno:SNOG_10067"/>
<sequence length="43" mass="4785">MVTRRRQNSCPPFSKQKEAMSLYHVGAEPGTNFTAAWCGRSPS</sequence>
<dbReference type="RefSeq" id="XP_001800350.1">
    <property type="nucleotide sequence ID" value="XM_001800298.1"/>
</dbReference>
<accession>Q0UDU7</accession>
<proteinExistence type="predicted"/>
<dbReference type="GeneID" id="5977256"/>
<dbReference type="Proteomes" id="UP000001055">
    <property type="component" value="Unassembled WGS sequence"/>
</dbReference>
<reference evidence="2" key="1">
    <citation type="journal article" date="2007" name="Plant Cell">
        <title>Dothideomycete-plant interactions illuminated by genome sequencing and EST analysis of the wheat pathogen Stagonospora nodorum.</title>
        <authorList>
            <person name="Hane J.K."/>
            <person name="Lowe R.G."/>
            <person name="Solomon P.S."/>
            <person name="Tan K.C."/>
            <person name="Schoch C.L."/>
            <person name="Spatafora J.W."/>
            <person name="Crous P.W."/>
            <person name="Kodira C."/>
            <person name="Birren B.W."/>
            <person name="Galagan J.E."/>
            <person name="Torriani S.F."/>
            <person name="McDonald B.A."/>
            <person name="Oliver R.P."/>
        </authorList>
    </citation>
    <scope>NUCLEOTIDE SEQUENCE [LARGE SCALE GENOMIC DNA]</scope>
    <source>
        <strain evidence="2">SN15 / ATCC MYA-4574 / FGSC 10173</strain>
    </source>
</reference>
<dbReference type="EMBL" id="CH445340">
    <property type="protein sequence ID" value="EAT82402.1"/>
    <property type="molecule type" value="Genomic_DNA"/>
</dbReference>
<name>Q0UDU7_PHANO</name>
<dbReference type="InParanoid" id="Q0UDU7"/>
<dbReference type="AlphaFoldDB" id="Q0UDU7"/>
<gene>
    <name evidence="1" type="ORF">SNOG_10067</name>
</gene>
<protein>
    <submittedName>
        <fullName evidence="1">Uncharacterized protein</fullName>
    </submittedName>
</protein>
<evidence type="ECO:0000313" key="2">
    <source>
        <dbReference type="Proteomes" id="UP000001055"/>
    </source>
</evidence>